<gene>
    <name evidence="3" type="ORF">HK105_202237</name>
</gene>
<proteinExistence type="predicted"/>
<dbReference type="Pfam" id="PF01612">
    <property type="entry name" value="DNA_pol_A_exo1"/>
    <property type="match status" value="1"/>
</dbReference>
<feature type="compositionally biased region" description="Low complexity" evidence="1">
    <location>
        <begin position="66"/>
        <end position="78"/>
    </location>
</feature>
<sequence>MQRLPLPVRPVQGTPLVDGQKAGDDVADDDDNHDDDEKLKAVLRQQDGRLLSRALEEFFAAKPASDAEASAAALSGQSDAPKGQLKPRAQARVQQLQEVDMRESLSSASSASSASSIVSAASAASAASGSKRRQNKASEPQLPTQLPEQFHSNLLHLSKDPVGLLLGAASASQLREQSNLRVDRRIFQALTQSASRVYDEIEKHSAGQAHQALPAPEQTKISDSTTKHGQRPAQQPPSGAAPKRPAVHPEFESWQDYCAEQLSRRSSHAATLARLMGKPDCHPFVFTLAPALKVTVAHDMDGARLNLAQGKGSRQPGSPGHHRARSDREIAIDDAEAAMAQPLATIALADAKRLLSKLLENNALVESVNFVNAFKLHDSVDLLPVFQALLAHGDVQNLHILIQNHAPSRFNLFSYVENASIRFVVHRIGSGAILQNDAKICGRVVAKFPDVDPRWFPGMFVARRLAAMPWLVGEMVKTIELEMLAPWGSDVFDCVVDLVESELEIPLPTPDRPRPKEIEAAFASESTLKASILTSIMSLLKNKTALEPIIHKIYDRFPDVIATRKSFFKTPEAFLAVSGAKSQQPPKSSSGGRRSRPATLPQLPFYKSQTRVVFVDSQARLSEMDELIPRIERIGIDAEWHSEQLNPIAIFQIACALDSGERCVFILDVINLARQDMAPVLGRLFGNPHIVTLGFTPSQDINKLLAAVPGLAGPARILDLSRLPMNAFASETADPAGRSNASRPRSLADFVQVVLGNELDKRVRTSSWDRRPLRQCQLAYAAADAEVLLDVYERWEAATPAAVRDHF</sequence>
<accession>A0ABR4NFK8</accession>
<dbReference type="InterPro" id="IPR002562">
    <property type="entry name" value="3'-5'_exonuclease_dom"/>
</dbReference>
<evidence type="ECO:0000256" key="1">
    <source>
        <dbReference type="SAM" id="MobiDB-lite"/>
    </source>
</evidence>
<organism evidence="3 4">
    <name type="scientific">Polyrhizophydium stewartii</name>
    <dbReference type="NCBI Taxonomy" id="2732419"/>
    <lineage>
        <taxon>Eukaryota</taxon>
        <taxon>Fungi</taxon>
        <taxon>Fungi incertae sedis</taxon>
        <taxon>Chytridiomycota</taxon>
        <taxon>Chytridiomycota incertae sedis</taxon>
        <taxon>Chytridiomycetes</taxon>
        <taxon>Rhizophydiales</taxon>
        <taxon>Rhizophydiales incertae sedis</taxon>
        <taxon>Polyrhizophydium</taxon>
    </lineage>
</organism>
<feature type="region of interest" description="Disordered" evidence="1">
    <location>
        <begin position="1"/>
        <end position="35"/>
    </location>
</feature>
<evidence type="ECO:0000313" key="3">
    <source>
        <dbReference type="EMBL" id="KAL2918310.1"/>
    </source>
</evidence>
<dbReference type="SUPFAM" id="SSF53098">
    <property type="entry name" value="Ribonuclease H-like"/>
    <property type="match status" value="1"/>
</dbReference>
<evidence type="ECO:0000259" key="2">
    <source>
        <dbReference type="SMART" id="SM00474"/>
    </source>
</evidence>
<dbReference type="SMART" id="SM00474">
    <property type="entry name" value="35EXOc"/>
    <property type="match status" value="1"/>
</dbReference>
<dbReference type="InterPro" id="IPR052408">
    <property type="entry name" value="Exonuclease_MUT-7-like"/>
</dbReference>
<feature type="compositionally biased region" description="Acidic residues" evidence="1">
    <location>
        <begin position="25"/>
        <end position="34"/>
    </location>
</feature>
<dbReference type="PANTHER" id="PTHR47765">
    <property type="entry name" value="3'-5' EXONUCLEASE DOMAIN-CONTAINING PROTEIN"/>
    <property type="match status" value="1"/>
</dbReference>
<keyword evidence="4" id="KW-1185">Reference proteome</keyword>
<feature type="region of interest" description="Disordered" evidence="1">
    <location>
        <begin position="307"/>
        <end position="326"/>
    </location>
</feature>
<dbReference type="InterPro" id="IPR036397">
    <property type="entry name" value="RNaseH_sf"/>
</dbReference>
<feature type="region of interest" description="Disordered" evidence="1">
    <location>
        <begin position="125"/>
        <end position="144"/>
    </location>
</feature>
<feature type="compositionally biased region" description="Low complexity" evidence="1">
    <location>
        <begin position="104"/>
        <end position="113"/>
    </location>
</feature>
<dbReference type="InterPro" id="IPR012337">
    <property type="entry name" value="RNaseH-like_sf"/>
</dbReference>
<comment type="caution">
    <text evidence="3">The sequence shown here is derived from an EMBL/GenBank/DDBJ whole genome shotgun (WGS) entry which is preliminary data.</text>
</comment>
<dbReference type="Proteomes" id="UP001527925">
    <property type="component" value="Unassembled WGS sequence"/>
</dbReference>
<feature type="region of interest" description="Disordered" evidence="1">
    <location>
        <begin position="578"/>
        <end position="600"/>
    </location>
</feature>
<feature type="region of interest" description="Disordered" evidence="1">
    <location>
        <begin position="202"/>
        <end position="247"/>
    </location>
</feature>
<dbReference type="PANTHER" id="PTHR47765:SF2">
    <property type="entry name" value="EXONUCLEASE MUT-7 HOMOLOG"/>
    <property type="match status" value="1"/>
</dbReference>
<feature type="region of interest" description="Disordered" evidence="1">
    <location>
        <begin position="66"/>
        <end position="113"/>
    </location>
</feature>
<evidence type="ECO:0000313" key="4">
    <source>
        <dbReference type="Proteomes" id="UP001527925"/>
    </source>
</evidence>
<reference evidence="3 4" key="1">
    <citation type="submission" date="2023-09" db="EMBL/GenBank/DDBJ databases">
        <title>Pangenome analysis of Batrachochytrium dendrobatidis and related Chytrids.</title>
        <authorList>
            <person name="Yacoub M.N."/>
            <person name="Stajich J.E."/>
            <person name="James T.Y."/>
        </authorList>
    </citation>
    <scope>NUCLEOTIDE SEQUENCE [LARGE SCALE GENOMIC DNA]</scope>
    <source>
        <strain evidence="3 4">JEL0888</strain>
    </source>
</reference>
<dbReference type="Gene3D" id="3.30.420.10">
    <property type="entry name" value="Ribonuclease H-like superfamily/Ribonuclease H"/>
    <property type="match status" value="1"/>
</dbReference>
<name>A0ABR4NFK8_9FUNG</name>
<protein>
    <recommendedName>
        <fullName evidence="2">3'-5' exonuclease domain-containing protein</fullName>
    </recommendedName>
</protein>
<feature type="domain" description="3'-5' exonuclease" evidence="2">
    <location>
        <begin position="612"/>
        <end position="800"/>
    </location>
</feature>
<dbReference type="EMBL" id="JADGIZ020000007">
    <property type="protein sequence ID" value="KAL2918310.1"/>
    <property type="molecule type" value="Genomic_DNA"/>
</dbReference>